<feature type="domain" description="CHAT" evidence="1">
    <location>
        <begin position="620"/>
        <end position="900"/>
    </location>
</feature>
<keyword evidence="3" id="KW-1185">Reference proteome</keyword>
<dbReference type="PANTHER" id="PTHR10098:SF112">
    <property type="entry name" value="SLR0380 PROTEIN"/>
    <property type="match status" value="1"/>
</dbReference>
<proteinExistence type="predicted"/>
<evidence type="ECO:0000313" key="3">
    <source>
        <dbReference type="Proteomes" id="UP001165986"/>
    </source>
</evidence>
<gene>
    <name evidence="2" type="ORF">FNW02_15625</name>
</gene>
<accession>A0AA40SXN7</accession>
<dbReference type="Proteomes" id="UP001165986">
    <property type="component" value="Unassembled WGS sequence"/>
</dbReference>
<dbReference type="Pfam" id="PF12770">
    <property type="entry name" value="CHAT"/>
    <property type="match status" value="1"/>
</dbReference>
<dbReference type="RefSeq" id="WP_191758445.1">
    <property type="nucleotide sequence ID" value="NZ_VJXY01000015.1"/>
</dbReference>
<dbReference type="InterPro" id="IPR011990">
    <property type="entry name" value="TPR-like_helical_dom_sf"/>
</dbReference>
<dbReference type="SMART" id="SM00028">
    <property type="entry name" value="TPR"/>
    <property type="match status" value="5"/>
</dbReference>
<protein>
    <submittedName>
        <fullName evidence="2">CHAT domain-containing protein</fullName>
    </submittedName>
</protein>
<dbReference type="PANTHER" id="PTHR10098">
    <property type="entry name" value="RAPSYN-RELATED"/>
    <property type="match status" value="1"/>
</dbReference>
<evidence type="ECO:0000259" key="1">
    <source>
        <dbReference type="Pfam" id="PF12770"/>
    </source>
</evidence>
<sequence length="902" mass="100402">MSNCDRQLNKRRFLGFLFLCSFILFTWLSHVPLRGNIATAQTADISQQVQQGVKSYEAGDIRGAIETWQKALDTYKKANNPKNAAVVSENLARAYQKLGDTKEAIAFFNEAITHYSAAKDLRQVGRMLTELAQIFNNQGQARKAISLLCNNKFDTKLNKKQPCEANSALQIALTNKDSHTEIAALGILGEALRLLGNYNLAIQYLVDAAKVKDSGYETLINNSLGNVYINLGQLWYIRAKSAEQTNGNKAGEFKQNAIEDFNKSSQYFSSSLELARRQNSSLGQLQALLNTIQVGYKSHDLNIIPNATIDSKIREAVSLIDQVLDSSTKAYAAIDLALLPSDFKITSPITQCSKTGELGRLSNTESIDILKKAITVSKKIQNSRVESYAYGALGHFWECRGDEVQALKYTKQALIAADQKLTAKDGLYLWEWQLGRILKKHKKEKESLEAYQRAFKTLEAIRSDIVTGTRDVQFDFRDVVQPLYRELAEFQLQQTLQASVKSDISKSSVSDALETIDSLKLAELQNYFGGDCIVNVLNSQKIDEIVDQNTAVLSSIIFDAKIAILLTLPSRKTQPGQTVFRWVQASNKILQKEEFQKQIQAFQKSLILGQGRPDGYDRTLASQLYDSIIRPFVKDLKAADIKTLVFVQDGFLRSIPMAALYDTKKQKYLIEQYAVGTTPSIRLTAPKSSDRHLGKALILGLTKAAIIDRQEFQALDYAEKEIEAVKQVFPNSRFFLDTKFAPETLKTELGNKNIFPVVHIVSHAQFGTIPEDTFIVTGNNSKLTISELEAALSNLRSQANALELLVLTACQTALGDDRATLGLAGVALQVGVKSAVASLWSVQDKSTALLVEEFYRNLKKPGMTKVEALRQAQIKMIELTGEQSEFASPAFWSPFILIGNWV</sequence>
<dbReference type="InterPro" id="IPR024983">
    <property type="entry name" value="CHAT_dom"/>
</dbReference>
<dbReference type="SUPFAM" id="SSF48452">
    <property type="entry name" value="TPR-like"/>
    <property type="match status" value="3"/>
</dbReference>
<evidence type="ECO:0000313" key="2">
    <source>
        <dbReference type="EMBL" id="MBD6617223.1"/>
    </source>
</evidence>
<dbReference type="InterPro" id="IPR019734">
    <property type="entry name" value="TPR_rpt"/>
</dbReference>
<dbReference type="Pfam" id="PF13424">
    <property type="entry name" value="TPR_12"/>
    <property type="match status" value="1"/>
</dbReference>
<organism evidence="2 3">
    <name type="scientific">Komarekiella delphini-convector SJRDD-AB1</name>
    <dbReference type="NCBI Taxonomy" id="2593771"/>
    <lineage>
        <taxon>Bacteria</taxon>
        <taxon>Bacillati</taxon>
        <taxon>Cyanobacteriota</taxon>
        <taxon>Cyanophyceae</taxon>
        <taxon>Nostocales</taxon>
        <taxon>Nostocaceae</taxon>
        <taxon>Komarekiella</taxon>
        <taxon>Komarekiella delphini-convector</taxon>
    </lineage>
</organism>
<reference evidence="2" key="1">
    <citation type="submission" date="2019-07" db="EMBL/GenBank/DDBJ databases">
        <title>Toxilogical consequences of a new and cryptic species of cyanobacteria (Komarekiella delphini-convector) recovered from the epidermis of a bottlenose dolphin and 1500 ft. in the air.</title>
        <authorList>
            <person name="Brown A.O."/>
            <person name="Dvorak P."/>
            <person name="Villanueva C.D."/>
            <person name="Foss A.J."/>
            <person name="Garvey A.D."/>
            <person name="Gibson Q.A."/>
            <person name="Johansen J.R."/>
            <person name="Casamatta D.A."/>
        </authorList>
    </citation>
    <scope>NUCLEOTIDE SEQUENCE</scope>
    <source>
        <strain evidence="2">SJRDD-AB1</strain>
    </source>
</reference>
<dbReference type="AlphaFoldDB" id="A0AA40SXN7"/>
<dbReference type="Gene3D" id="1.25.40.10">
    <property type="entry name" value="Tetratricopeptide repeat domain"/>
    <property type="match status" value="3"/>
</dbReference>
<dbReference type="EMBL" id="VJXY01000015">
    <property type="protein sequence ID" value="MBD6617223.1"/>
    <property type="molecule type" value="Genomic_DNA"/>
</dbReference>
<name>A0AA40SXN7_9NOST</name>
<comment type="caution">
    <text evidence="2">The sequence shown here is derived from an EMBL/GenBank/DDBJ whole genome shotgun (WGS) entry which is preliminary data.</text>
</comment>